<dbReference type="GO" id="GO:0008270">
    <property type="term" value="F:zinc ion binding"/>
    <property type="evidence" value="ECO:0007669"/>
    <property type="project" value="UniProtKB-KW"/>
</dbReference>
<comment type="caution">
    <text evidence="6">The sequence shown here is derived from an EMBL/GenBank/DDBJ whole genome shotgun (WGS) entry which is preliminary data.</text>
</comment>
<keyword evidence="7" id="KW-1185">Reference proteome</keyword>
<keyword evidence="3" id="KW-0833">Ubl conjugation pathway</keyword>
<evidence type="ECO:0000259" key="5">
    <source>
        <dbReference type="Pfam" id="PF01485"/>
    </source>
</evidence>
<keyword evidence="2" id="KW-0863">Zinc-finger</keyword>
<dbReference type="AlphaFoldDB" id="A0AAE0K5I9"/>
<reference evidence="6" key="2">
    <citation type="submission" date="2023-06" db="EMBL/GenBank/DDBJ databases">
        <authorList>
            <consortium name="Lawrence Berkeley National Laboratory"/>
            <person name="Haridas S."/>
            <person name="Hensen N."/>
            <person name="Bonometti L."/>
            <person name="Westerberg I."/>
            <person name="Brannstrom I.O."/>
            <person name="Guillou S."/>
            <person name="Cros-Aarteil S."/>
            <person name="Calhoun S."/>
            <person name="Kuo A."/>
            <person name="Mondo S."/>
            <person name="Pangilinan J."/>
            <person name="Riley R."/>
            <person name="LaButti K."/>
            <person name="Andreopoulos B."/>
            <person name="Lipzen A."/>
            <person name="Chen C."/>
            <person name="Yanf M."/>
            <person name="Daum C."/>
            <person name="Ng V."/>
            <person name="Clum A."/>
            <person name="Steindorff A."/>
            <person name="Ohm R."/>
            <person name="Martin F."/>
            <person name="Silar P."/>
            <person name="Natvig D."/>
            <person name="Lalanne C."/>
            <person name="Gautier V."/>
            <person name="Ament-velasquez S.L."/>
            <person name="Kruys A."/>
            <person name="Hutchinson M.I."/>
            <person name="Powell A.J."/>
            <person name="Barry K."/>
            <person name="Miller A.N."/>
            <person name="Grigoriev I.V."/>
            <person name="Debuchy R."/>
            <person name="Gladieux P."/>
            <person name="Thoren M.H."/>
            <person name="Johannesson H."/>
        </authorList>
    </citation>
    <scope>NUCLEOTIDE SEQUENCE</scope>
    <source>
        <strain evidence="6">CBS 232.78</strain>
    </source>
</reference>
<evidence type="ECO:0000313" key="7">
    <source>
        <dbReference type="Proteomes" id="UP001285441"/>
    </source>
</evidence>
<sequence length="204" mass="23205">MPAGCGCCHYIASRCNIHDGSGEICWDFIVRPWVQEGGAYQDSSEAVGWVGLLEDIHLRGEATFEWKCVKCARNCYVCNDVEISVYAHLQRADEDRAALSKRLEEERKSKAATEAYLVKISKLCPMKGCGARIQCTAGCDHMRCRNCGTHFCWTCNLMSQDGHLRSSRCQRDITLQDLRKANYAVGWRDNGQYDNCTALNWRRY</sequence>
<proteinExistence type="predicted"/>
<evidence type="ECO:0000256" key="3">
    <source>
        <dbReference type="ARBA" id="ARBA00022786"/>
    </source>
</evidence>
<keyword evidence="1" id="KW-0479">Metal-binding</keyword>
<organism evidence="6 7">
    <name type="scientific">Podospora didyma</name>
    <dbReference type="NCBI Taxonomy" id="330526"/>
    <lineage>
        <taxon>Eukaryota</taxon>
        <taxon>Fungi</taxon>
        <taxon>Dikarya</taxon>
        <taxon>Ascomycota</taxon>
        <taxon>Pezizomycotina</taxon>
        <taxon>Sordariomycetes</taxon>
        <taxon>Sordariomycetidae</taxon>
        <taxon>Sordariales</taxon>
        <taxon>Podosporaceae</taxon>
        <taxon>Podospora</taxon>
    </lineage>
</organism>
<evidence type="ECO:0000256" key="1">
    <source>
        <dbReference type="ARBA" id="ARBA00022723"/>
    </source>
</evidence>
<dbReference type="SUPFAM" id="SSF57850">
    <property type="entry name" value="RING/U-box"/>
    <property type="match status" value="1"/>
</dbReference>
<feature type="domain" description="IBR" evidence="5">
    <location>
        <begin position="121"/>
        <end position="159"/>
    </location>
</feature>
<accession>A0AAE0K5I9</accession>
<gene>
    <name evidence="6" type="ORF">B0H63DRAFT_454616</name>
</gene>
<dbReference type="Proteomes" id="UP001285441">
    <property type="component" value="Unassembled WGS sequence"/>
</dbReference>
<keyword evidence="4" id="KW-0862">Zinc</keyword>
<protein>
    <recommendedName>
        <fullName evidence="5">IBR domain-containing protein</fullName>
    </recommendedName>
</protein>
<reference evidence="6" key="1">
    <citation type="journal article" date="2023" name="Mol. Phylogenet. Evol.">
        <title>Genome-scale phylogeny and comparative genomics of the fungal order Sordariales.</title>
        <authorList>
            <person name="Hensen N."/>
            <person name="Bonometti L."/>
            <person name="Westerberg I."/>
            <person name="Brannstrom I.O."/>
            <person name="Guillou S."/>
            <person name="Cros-Aarteil S."/>
            <person name="Calhoun S."/>
            <person name="Haridas S."/>
            <person name="Kuo A."/>
            <person name="Mondo S."/>
            <person name="Pangilinan J."/>
            <person name="Riley R."/>
            <person name="LaButti K."/>
            <person name="Andreopoulos B."/>
            <person name="Lipzen A."/>
            <person name="Chen C."/>
            <person name="Yan M."/>
            <person name="Daum C."/>
            <person name="Ng V."/>
            <person name="Clum A."/>
            <person name="Steindorff A."/>
            <person name="Ohm R.A."/>
            <person name="Martin F."/>
            <person name="Silar P."/>
            <person name="Natvig D.O."/>
            <person name="Lalanne C."/>
            <person name="Gautier V."/>
            <person name="Ament-Velasquez S.L."/>
            <person name="Kruys A."/>
            <person name="Hutchinson M.I."/>
            <person name="Powell A.J."/>
            <person name="Barry K."/>
            <person name="Miller A.N."/>
            <person name="Grigoriev I.V."/>
            <person name="Debuchy R."/>
            <person name="Gladieux P."/>
            <person name="Hiltunen Thoren M."/>
            <person name="Johannesson H."/>
        </authorList>
    </citation>
    <scope>NUCLEOTIDE SEQUENCE</scope>
    <source>
        <strain evidence="6">CBS 232.78</strain>
    </source>
</reference>
<dbReference type="EMBL" id="JAULSW010000009">
    <property type="protein sequence ID" value="KAK3370446.1"/>
    <property type="molecule type" value="Genomic_DNA"/>
</dbReference>
<evidence type="ECO:0000256" key="2">
    <source>
        <dbReference type="ARBA" id="ARBA00022771"/>
    </source>
</evidence>
<dbReference type="InterPro" id="IPR002867">
    <property type="entry name" value="IBR_dom"/>
</dbReference>
<dbReference type="Gene3D" id="1.20.120.1750">
    <property type="match status" value="1"/>
</dbReference>
<evidence type="ECO:0000256" key="4">
    <source>
        <dbReference type="ARBA" id="ARBA00022833"/>
    </source>
</evidence>
<name>A0AAE0K5I9_9PEZI</name>
<evidence type="ECO:0000313" key="6">
    <source>
        <dbReference type="EMBL" id="KAK3370446.1"/>
    </source>
</evidence>
<dbReference type="Pfam" id="PF01485">
    <property type="entry name" value="IBR"/>
    <property type="match status" value="1"/>
</dbReference>